<keyword evidence="2" id="KW-0677">Repeat</keyword>
<feature type="transmembrane region" description="Helical" evidence="7">
    <location>
        <begin position="6"/>
        <end position="24"/>
    </location>
</feature>
<feature type="domain" description="Cytochrome c-type biogenesis protein H Ig-like" evidence="8">
    <location>
        <begin position="323"/>
        <end position="431"/>
    </location>
</feature>
<evidence type="ECO:0000256" key="7">
    <source>
        <dbReference type="SAM" id="Phobius"/>
    </source>
</evidence>
<dbReference type="InterPro" id="IPR056413">
    <property type="entry name" value="TPR_CcmH_CycH"/>
</dbReference>
<dbReference type="PANTHER" id="PTHR47870">
    <property type="entry name" value="CYTOCHROME C-TYPE BIOGENESIS PROTEIN CCMH"/>
    <property type="match status" value="1"/>
</dbReference>
<feature type="coiled-coil region" evidence="6">
    <location>
        <begin position="35"/>
        <end position="62"/>
    </location>
</feature>
<dbReference type="GO" id="GO:0030313">
    <property type="term" value="C:cell envelope"/>
    <property type="evidence" value="ECO:0007669"/>
    <property type="project" value="UniProtKB-SubCell"/>
</dbReference>
<evidence type="ECO:0000256" key="1">
    <source>
        <dbReference type="ARBA" id="ARBA00004196"/>
    </source>
</evidence>
<evidence type="ECO:0000256" key="5">
    <source>
        <dbReference type="PROSITE-ProRule" id="PRU00339"/>
    </source>
</evidence>
<dbReference type="SMART" id="SM00028">
    <property type="entry name" value="TPR"/>
    <property type="match status" value="3"/>
</dbReference>
<dbReference type="Pfam" id="PF23914">
    <property type="entry name" value="TPR_CcmH_CycH"/>
    <property type="match status" value="1"/>
</dbReference>
<dbReference type="SUPFAM" id="SSF48452">
    <property type="entry name" value="TPR-like"/>
    <property type="match status" value="1"/>
</dbReference>
<feature type="repeat" description="TPR" evidence="5">
    <location>
        <begin position="240"/>
        <end position="273"/>
    </location>
</feature>
<dbReference type="AlphaFoldDB" id="A0A1Y0I9Q1"/>
<dbReference type="OrthoDB" id="9776053at2"/>
<feature type="transmembrane region" description="Helical" evidence="7">
    <location>
        <begin position="98"/>
        <end position="117"/>
    </location>
</feature>
<dbReference type="RefSeq" id="WP_087462166.1">
    <property type="nucleotide sequence ID" value="NZ_CP021425.1"/>
</dbReference>
<evidence type="ECO:0000259" key="9">
    <source>
        <dbReference type="Pfam" id="PF23914"/>
    </source>
</evidence>
<keyword evidence="3" id="KW-0201">Cytochrome c-type biogenesis</keyword>
<keyword evidence="6" id="KW-0175">Coiled coil</keyword>
<dbReference type="Pfam" id="PF23892">
    <property type="entry name" value="Ig_CycH"/>
    <property type="match status" value="1"/>
</dbReference>
<dbReference type="Proteomes" id="UP000196027">
    <property type="component" value="Chromosome"/>
</dbReference>
<dbReference type="NCBIfam" id="TIGR03142">
    <property type="entry name" value="cytochro_ccmI"/>
    <property type="match status" value="1"/>
</dbReference>
<evidence type="ECO:0000256" key="4">
    <source>
        <dbReference type="ARBA" id="ARBA00022803"/>
    </source>
</evidence>
<keyword evidence="7" id="KW-0812">Transmembrane</keyword>
<keyword evidence="4 5" id="KW-0802">TPR repeat</keyword>
<keyword evidence="11" id="KW-1185">Reference proteome</keyword>
<keyword evidence="7" id="KW-1133">Transmembrane helix</keyword>
<feature type="domain" description="Cytochrome c-type biogenesis protein H TPR" evidence="9">
    <location>
        <begin position="141"/>
        <end position="272"/>
    </location>
</feature>
<dbReference type="KEGG" id="ome:OLMES_3211"/>
<dbReference type="Gene3D" id="1.25.40.10">
    <property type="entry name" value="Tetratricopeptide repeat domain"/>
    <property type="match status" value="1"/>
</dbReference>
<organism evidence="10 11">
    <name type="scientific">Oleiphilus messinensis</name>
    <dbReference type="NCBI Taxonomy" id="141451"/>
    <lineage>
        <taxon>Bacteria</taxon>
        <taxon>Pseudomonadati</taxon>
        <taxon>Pseudomonadota</taxon>
        <taxon>Gammaproteobacteria</taxon>
        <taxon>Oceanospirillales</taxon>
        <taxon>Oleiphilaceae</taxon>
        <taxon>Oleiphilus</taxon>
    </lineage>
</organism>
<protein>
    <submittedName>
        <fullName evidence="10">Cytochrome c-type biogenesis protein</fullName>
    </submittedName>
</protein>
<keyword evidence="7" id="KW-0472">Membrane</keyword>
<dbReference type="InterPro" id="IPR056412">
    <property type="entry name" value="Ig_CycH"/>
</dbReference>
<dbReference type="PROSITE" id="PS50005">
    <property type="entry name" value="TPR"/>
    <property type="match status" value="1"/>
</dbReference>
<dbReference type="PANTHER" id="PTHR47870:SF4">
    <property type="entry name" value="CYTOCHROME C-TYPE BIOGENESIS PROTEIN CYCH"/>
    <property type="match status" value="1"/>
</dbReference>
<dbReference type="InterPro" id="IPR019734">
    <property type="entry name" value="TPR_rpt"/>
</dbReference>
<evidence type="ECO:0000259" key="8">
    <source>
        <dbReference type="Pfam" id="PF23892"/>
    </source>
</evidence>
<evidence type="ECO:0000313" key="10">
    <source>
        <dbReference type="EMBL" id="ARU57252.1"/>
    </source>
</evidence>
<evidence type="ECO:0000256" key="3">
    <source>
        <dbReference type="ARBA" id="ARBA00022748"/>
    </source>
</evidence>
<dbReference type="GO" id="GO:0005886">
    <property type="term" value="C:plasma membrane"/>
    <property type="evidence" value="ECO:0007669"/>
    <property type="project" value="TreeGrafter"/>
</dbReference>
<evidence type="ECO:0000313" key="11">
    <source>
        <dbReference type="Proteomes" id="UP000196027"/>
    </source>
</evidence>
<dbReference type="EMBL" id="CP021425">
    <property type="protein sequence ID" value="ARU57252.1"/>
    <property type="molecule type" value="Genomic_DNA"/>
</dbReference>
<sequence length="435" mass="47325">MSDFWLGSSLLILLAMVFVLLPVLKRRQVSDEGEVERKALNVELFKDRLKELELELEKGQITEARFAQLKLELEGNLLEDVGDDQNTASSGVNTSMPLVIALVVIIPVAAWGFYWKWGAYDKVVETRDIAALSGMGDQLSEGMPAADIDTLLGQLKQKLQENPENIDGWFLLGRTQMNLEQYAEASESLLQVVKLLKQRGEGASAVYGLLAQARFFQYQQMTEEVKQYIETALQENPNEVNSLGLLGMYAYEVGEFKNAIGFWQRILEVAPDHPSASAIGEGINRARMMLASQSPEGATAAVGQPIAESAAPSSPKAASGPQISVLVELSDSIDVSERGNDTLFIYARAVNGPKMPLAIVRKQVKDLPVLVKLDDSTAMGPMAKLSSVAEVEVIARVSASGQPTPNPGDLQGLVSPVEVNSAKEIIRVEIDSVIQ</sequence>
<dbReference type="InterPro" id="IPR017560">
    <property type="entry name" value="Cyt_c_biogenesis_CcmI"/>
</dbReference>
<name>A0A1Y0I9Q1_9GAMM</name>
<proteinExistence type="predicted"/>
<evidence type="ECO:0000256" key="6">
    <source>
        <dbReference type="SAM" id="Coils"/>
    </source>
</evidence>
<accession>A0A1Y0I9Q1</accession>
<gene>
    <name evidence="10" type="ORF">OLMES_3211</name>
</gene>
<dbReference type="GO" id="GO:0017004">
    <property type="term" value="P:cytochrome complex assembly"/>
    <property type="evidence" value="ECO:0007669"/>
    <property type="project" value="UniProtKB-KW"/>
</dbReference>
<reference evidence="10 11" key="1">
    <citation type="submission" date="2017-05" db="EMBL/GenBank/DDBJ databases">
        <title>Genomic insights into alkan degradation activity of Oleiphilus messinensis.</title>
        <authorList>
            <person name="Kozyavkin S.A."/>
            <person name="Slesarev A.I."/>
            <person name="Golyshin P.N."/>
            <person name="Korzhenkov A."/>
            <person name="Golyshina O.N."/>
            <person name="Toshchakov S.V."/>
        </authorList>
    </citation>
    <scope>NUCLEOTIDE SEQUENCE [LARGE SCALE GENOMIC DNA]</scope>
    <source>
        <strain evidence="10 11">ME102</strain>
    </source>
</reference>
<dbReference type="InterPro" id="IPR051263">
    <property type="entry name" value="C-type_cytochrome_biogenesis"/>
</dbReference>
<evidence type="ECO:0000256" key="2">
    <source>
        <dbReference type="ARBA" id="ARBA00022737"/>
    </source>
</evidence>
<comment type="subcellular location">
    <subcellularLocation>
        <location evidence="1">Cell envelope</location>
    </subcellularLocation>
</comment>
<dbReference type="InterPro" id="IPR011990">
    <property type="entry name" value="TPR-like_helical_dom_sf"/>
</dbReference>